<feature type="region of interest" description="Disordered" evidence="1">
    <location>
        <begin position="174"/>
        <end position="220"/>
    </location>
</feature>
<keyword evidence="3" id="KW-1185">Reference proteome</keyword>
<protein>
    <submittedName>
        <fullName evidence="2">Uncharacterized protein</fullName>
    </submittedName>
</protein>
<sequence>MLYQVRVRPPAMPSPSTHTPHAHATVAAHRTSACRSHTRPRRHPASLRCSSHRGAYLRDCPELARRKPSPVAFGCTLRERHRNNGADPPGFGSVRASCSSIFADGHTKLSSLGVASRSTPPTPPLACTHRRPPALRTQAARASSPANPLRVASARLACCQVMPNPPPPYLALTLPSARPPLRPAHSTDDISSKREQRRASVVEHTRRASEATTMYPCPLPGDAVPYASGEPLPDPQARRSRPPTIAARINRARCLRPLSTQSRTPHDGRPPLSAPSCVYRHVPGVRLRMLRKQEKRFPPSLIASDDLSRSPLRTVGSQPTFWFLRRCACAAGRESGRRFGTRCRVPTAARSQNPPLAVQVPAVQISDQEGIKGIE</sequence>
<evidence type="ECO:0000313" key="2">
    <source>
        <dbReference type="EMBL" id="KAJ7078183.1"/>
    </source>
</evidence>
<gene>
    <name evidence="2" type="ORF">B0H15DRAFT_954748</name>
</gene>
<accession>A0AAD6TUW9</accession>
<reference evidence="2" key="1">
    <citation type="submission" date="2023-03" db="EMBL/GenBank/DDBJ databases">
        <title>Massive genome expansion in bonnet fungi (Mycena s.s.) driven by repeated elements and novel gene families across ecological guilds.</title>
        <authorList>
            <consortium name="Lawrence Berkeley National Laboratory"/>
            <person name="Harder C.B."/>
            <person name="Miyauchi S."/>
            <person name="Viragh M."/>
            <person name="Kuo A."/>
            <person name="Thoen E."/>
            <person name="Andreopoulos B."/>
            <person name="Lu D."/>
            <person name="Skrede I."/>
            <person name="Drula E."/>
            <person name="Henrissat B."/>
            <person name="Morin E."/>
            <person name="Kohler A."/>
            <person name="Barry K."/>
            <person name="LaButti K."/>
            <person name="Morin E."/>
            <person name="Salamov A."/>
            <person name="Lipzen A."/>
            <person name="Mereny Z."/>
            <person name="Hegedus B."/>
            <person name="Baldrian P."/>
            <person name="Stursova M."/>
            <person name="Weitz H."/>
            <person name="Taylor A."/>
            <person name="Grigoriev I.V."/>
            <person name="Nagy L.G."/>
            <person name="Martin F."/>
            <person name="Kauserud H."/>
        </authorList>
    </citation>
    <scope>NUCLEOTIDE SEQUENCE</scope>
    <source>
        <strain evidence="2">CBHHK173m</strain>
    </source>
</reference>
<dbReference type="AlphaFoldDB" id="A0AAD6TUW9"/>
<comment type="caution">
    <text evidence="2">The sequence shown here is derived from an EMBL/GenBank/DDBJ whole genome shotgun (WGS) entry which is preliminary data.</text>
</comment>
<evidence type="ECO:0000256" key="1">
    <source>
        <dbReference type="SAM" id="MobiDB-lite"/>
    </source>
</evidence>
<organism evidence="2 3">
    <name type="scientific">Mycena belliarum</name>
    <dbReference type="NCBI Taxonomy" id="1033014"/>
    <lineage>
        <taxon>Eukaryota</taxon>
        <taxon>Fungi</taxon>
        <taxon>Dikarya</taxon>
        <taxon>Basidiomycota</taxon>
        <taxon>Agaricomycotina</taxon>
        <taxon>Agaricomycetes</taxon>
        <taxon>Agaricomycetidae</taxon>
        <taxon>Agaricales</taxon>
        <taxon>Marasmiineae</taxon>
        <taxon>Mycenaceae</taxon>
        <taxon>Mycena</taxon>
    </lineage>
</organism>
<evidence type="ECO:0000313" key="3">
    <source>
        <dbReference type="Proteomes" id="UP001222325"/>
    </source>
</evidence>
<dbReference type="EMBL" id="JARJCN010000068">
    <property type="protein sequence ID" value="KAJ7078183.1"/>
    <property type="molecule type" value="Genomic_DNA"/>
</dbReference>
<dbReference type="Proteomes" id="UP001222325">
    <property type="component" value="Unassembled WGS sequence"/>
</dbReference>
<proteinExistence type="predicted"/>
<feature type="region of interest" description="Disordered" evidence="1">
    <location>
        <begin position="1"/>
        <end position="21"/>
    </location>
</feature>
<name>A0AAD6TUW9_9AGAR</name>
<feature type="compositionally biased region" description="Basic and acidic residues" evidence="1">
    <location>
        <begin position="185"/>
        <end position="209"/>
    </location>
</feature>